<accession>A0ABW4K5G6</accession>
<evidence type="ECO:0000256" key="7">
    <source>
        <dbReference type="ARBA" id="ARBA00023136"/>
    </source>
</evidence>
<comment type="similarity">
    <text evidence="2">Belongs to the binding-protein-dependent transport system permease family. FecCD subfamily.</text>
</comment>
<keyword evidence="10" id="KW-1185">Reference proteome</keyword>
<dbReference type="Proteomes" id="UP001597308">
    <property type="component" value="Unassembled WGS sequence"/>
</dbReference>
<evidence type="ECO:0000256" key="2">
    <source>
        <dbReference type="ARBA" id="ARBA00007935"/>
    </source>
</evidence>
<dbReference type="InterPro" id="IPR037294">
    <property type="entry name" value="ABC_BtuC-like"/>
</dbReference>
<feature type="transmembrane region" description="Helical" evidence="8">
    <location>
        <begin position="264"/>
        <end position="284"/>
    </location>
</feature>
<evidence type="ECO:0000313" key="10">
    <source>
        <dbReference type="Proteomes" id="UP001597308"/>
    </source>
</evidence>
<evidence type="ECO:0000256" key="5">
    <source>
        <dbReference type="ARBA" id="ARBA00022692"/>
    </source>
</evidence>
<feature type="transmembrane region" description="Helical" evidence="8">
    <location>
        <begin position="79"/>
        <end position="98"/>
    </location>
</feature>
<evidence type="ECO:0000256" key="3">
    <source>
        <dbReference type="ARBA" id="ARBA00022448"/>
    </source>
</evidence>
<keyword evidence="6 8" id="KW-1133">Transmembrane helix</keyword>
<feature type="transmembrane region" description="Helical" evidence="8">
    <location>
        <begin position="40"/>
        <end position="59"/>
    </location>
</feature>
<dbReference type="InterPro" id="IPR000522">
    <property type="entry name" value="ABC_transptr_permease_BtuC"/>
</dbReference>
<comment type="subcellular location">
    <subcellularLocation>
        <location evidence="1">Cell membrane</location>
        <topology evidence="1">Multi-pass membrane protein</topology>
    </subcellularLocation>
</comment>
<dbReference type="Gene3D" id="1.10.3470.10">
    <property type="entry name" value="ABC transporter involved in vitamin B12 uptake, BtuC"/>
    <property type="match status" value="1"/>
</dbReference>
<dbReference type="EMBL" id="JBHUER010000003">
    <property type="protein sequence ID" value="MFD1702308.1"/>
    <property type="molecule type" value="Genomic_DNA"/>
</dbReference>
<keyword evidence="5 8" id="KW-0812">Transmembrane</keyword>
<dbReference type="PANTHER" id="PTHR30472">
    <property type="entry name" value="FERRIC ENTEROBACTIN TRANSPORT SYSTEM PERMEASE PROTEIN"/>
    <property type="match status" value="1"/>
</dbReference>
<evidence type="ECO:0000256" key="1">
    <source>
        <dbReference type="ARBA" id="ARBA00004651"/>
    </source>
</evidence>
<comment type="caution">
    <text evidence="9">The sequence shown here is derived from an EMBL/GenBank/DDBJ whole genome shotgun (WGS) entry which is preliminary data.</text>
</comment>
<dbReference type="PANTHER" id="PTHR30472:SF19">
    <property type="entry name" value="PETROBACTIN IMPORT SYSTEM PERMEASE PROTEIN YCLO"/>
    <property type="match status" value="1"/>
</dbReference>
<sequence>MTERAPLALAALAALALLATAAFLALNLRGDIGFALELRGARLLALVCVGVAIATSTVVFQTVTGNRILTPSVMGLDALYGFVQIGLVFALGGLGFATLDPRAKFAGETALMTAMALALFLPMLRARLDMTLMLLSGVVLGVLLRSLSSLLARVIDPNDFAIASGASFASFNAVRGDLLAVASVMTIAACAVVWRVRHVLDVLALGQDASTALGVDWRRTVAGLLALVAALVAVSTALVGPMVFVGLLVVALAERLVNTRRHAVLLPAAALTAIVVLVGGQATLQHGLGGASALAIVVEFAGGLLFLALLFAESRRR</sequence>
<keyword evidence="4" id="KW-1003">Cell membrane</keyword>
<reference evidence="10" key="1">
    <citation type="journal article" date="2019" name="Int. J. Syst. Evol. Microbiol.">
        <title>The Global Catalogue of Microorganisms (GCM) 10K type strain sequencing project: providing services to taxonomists for standard genome sequencing and annotation.</title>
        <authorList>
            <consortium name="The Broad Institute Genomics Platform"/>
            <consortium name="The Broad Institute Genome Sequencing Center for Infectious Disease"/>
            <person name="Wu L."/>
            <person name="Ma J."/>
        </authorList>
    </citation>
    <scope>NUCLEOTIDE SEQUENCE [LARGE SCALE GENOMIC DNA]</scope>
    <source>
        <strain evidence="10">KCTC 23707</strain>
    </source>
</reference>
<name>A0ABW4K5G6_9HYPH</name>
<feature type="transmembrane region" description="Helical" evidence="8">
    <location>
        <begin position="224"/>
        <end position="252"/>
    </location>
</feature>
<keyword evidence="7 8" id="KW-0472">Membrane</keyword>
<dbReference type="Pfam" id="PF01032">
    <property type="entry name" value="FecCD"/>
    <property type="match status" value="1"/>
</dbReference>
<keyword evidence="3" id="KW-0813">Transport</keyword>
<gene>
    <name evidence="9" type="ORF">ACFSCV_04750</name>
</gene>
<protein>
    <submittedName>
        <fullName evidence="9">Iron chelate uptake ABC transporter family permease subunit</fullName>
    </submittedName>
</protein>
<dbReference type="SUPFAM" id="SSF81345">
    <property type="entry name" value="ABC transporter involved in vitamin B12 uptake, BtuC"/>
    <property type="match status" value="1"/>
</dbReference>
<evidence type="ECO:0000256" key="4">
    <source>
        <dbReference type="ARBA" id="ARBA00022475"/>
    </source>
</evidence>
<dbReference type="RefSeq" id="WP_378797515.1">
    <property type="nucleotide sequence ID" value="NZ_JBHUER010000003.1"/>
</dbReference>
<evidence type="ECO:0000256" key="8">
    <source>
        <dbReference type="SAM" id="Phobius"/>
    </source>
</evidence>
<evidence type="ECO:0000256" key="6">
    <source>
        <dbReference type="ARBA" id="ARBA00022989"/>
    </source>
</evidence>
<feature type="transmembrane region" description="Helical" evidence="8">
    <location>
        <begin position="290"/>
        <end position="312"/>
    </location>
</feature>
<feature type="transmembrane region" description="Helical" evidence="8">
    <location>
        <begin position="105"/>
        <end position="124"/>
    </location>
</feature>
<feature type="transmembrane region" description="Helical" evidence="8">
    <location>
        <begin position="6"/>
        <end position="28"/>
    </location>
</feature>
<feature type="transmembrane region" description="Helical" evidence="8">
    <location>
        <begin position="176"/>
        <end position="196"/>
    </location>
</feature>
<organism evidence="9 10">
    <name type="scientific">Methylopila henanensis</name>
    <dbReference type="NCBI Taxonomy" id="873516"/>
    <lineage>
        <taxon>Bacteria</taxon>
        <taxon>Pseudomonadati</taxon>
        <taxon>Pseudomonadota</taxon>
        <taxon>Alphaproteobacteria</taxon>
        <taxon>Hyphomicrobiales</taxon>
        <taxon>Methylopilaceae</taxon>
        <taxon>Methylopila</taxon>
    </lineage>
</organism>
<evidence type="ECO:0000313" key="9">
    <source>
        <dbReference type="EMBL" id="MFD1702308.1"/>
    </source>
</evidence>
<proteinExistence type="inferred from homology"/>